<gene>
    <name evidence="1" type="primary">SMAD3_2</name>
    <name evidence="1" type="ORF">K3G42_002678</name>
</gene>
<dbReference type="EMBL" id="CM037630">
    <property type="protein sequence ID" value="KAH7987254.1"/>
    <property type="molecule type" value="Genomic_DNA"/>
</dbReference>
<organism evidence="1 2">
    <name type="scientific">Sphaerodactylus townsendi</name>
    <dbReference type="NCBI Taxonomy" id="933632"/>
    <lineage>
        <taxon>Eukaryota</taxon>
        <taxon>Metazoa</taxon>
        <taxon>Chordata</taxon>
        <taxon>Craniata</taxon>
        <taxon>Vertebrata</taxon>
        <taxon>Euteleostomi</taxon>
        <taxon>Lepidosauria</taxon>
        <taxon>Squamata</taxon>
        <taxon>Bifurcata</taxon>
        <taxon>Gekkota</taxon>
        <taxon>Sphaerodactylidae</taxon>
        <taxon>Sphaerodactylus</taxon>
    </lineage>
</organism>
<proteinExistence type="predicted"/>
<dbReference type="Proteomes" id="UP000827872">
    <property type="component" value="Linkage Group LG17"/>
</dbReference>
<evidence type="ECO:0000313" key="2">
    <source>
        <dbReference type="Proteomes" id="UP000827872"/>
    </source>
</evidence>
<evidence type="ECO:0000313" key="1">
    <source>
        <dbReference type="EMBL" id="KAH7987254.1"/>
    </source>
</evidence>
<keyword evidence="2" id="KW-1185">Reference proteome</keyword>
<protein>
    <submittedName>
        <fullName evidence="1">Mothers against decapentaplegic 3</fullName>
    </submittedName>
</protein>
<name>A0ACB8E4X9_9SAUR</name>
<comment type="caution">
    <text evidence="1">The sequence shown here is derived from an EMBL/GenBank/DDBJ whole genome shotgun (WGS) entry which is preliminary data.</text>
</comment>
<accession>A0ACB8E4X9</accession>
<sequence>MLRPVADTLGSAVSSFLSLSSVLPPVLVPRHTEIPAEFPPLDDYSHSIPENTNFPAGIEPQSNYIPETPPPGYLSEDGETSDHQMNHSMDAGRRGSFVALMLSCWLLFL</sequence>
<reference evidence="1" key="1">
    <citation type="submission" date="2021-08" db="EMBL/GenBank/DDBJ databases">
        <title>The first chromosome-level gecko genome reveals the dynamic sex chromosomes of Neotropical dwarf geckos (Sphaerodactylidae: Sphaerodactylus).</title>
        <authorList>
            <person name="Pinto B.J."/>
            <person name="Keating S.E."/>
            <person name="Gamble T."/>
        </authorList>
    </citation>
    <scope>NUCLEOTIDE SEQUENCE</scope>
    <source>
        <strain evidence="1">TG3544</strain>
    </source>
</reference>